<reference evidence="3 4" key="1">
    <citation type="journal article" date="2008" name="Nature">
        <title>The Trichoplax genome and the nature of placozoans.</title>
        <authorList>
            <person name="Srivastava M."/>
            <person name="Begovic E."/>
            <person name="Chapman J."/>
            <person name="Putnam N.H."/>
            <person name="Hellsten U."/>
            <person name="Kawashima T."/>
            <person name="Kuo A."/>
            <person name="Mitros T."/>
            <person name="Salamov A."/>
            <person name="Carpenter M.L."/>
            <person name="Signorovitch A.Y."/>
            <person name="Moreno M.A."/>
            <person name="Kamm K."/>
            <person name="Grimwood J."/>
            <person name="Schmutz J."/>
            <person name="Shapiro H."/>
            <person name="Grigoriev I.V."/>
            <person name="Buss L.W."/>
            <person name="Schierwater B."/>
            <person name="Dellaporta S.L."/>
            <person name="Rokhsar D.S."/>
        </authorList>
    </citation>
    <scope>NUCLEOTIDE SEQUENCE [LARGE SCALE GENOMIC DNA]</scope>
    <source>
        <strain evidence="3 4">Grell-BS-1999</strain>
    </source>
</reference>
<dbReference type="InterPro" id="IPR033332">
    <property type="entry name" value="BTG"/>
</dbReference>
<dbReference type="OrthoDB" id="19928at2759"/>
<dbReference type="CTD" id="6759582"/>
<dbReference type="AlphaFoldDB" id="B3SDQ0"/>
<dbReference type="GeneID" id="6759582"/>
<feature type="domain" description="Anti-proliferative protein" evidence="2">
    <location>
        <begin position="1"/>
        <end position="82"/>
    </location>
</feature>
<dbReference type="PANTHER" id="PTHR22978">
    <property type="entry name" value="B-CELL TRANSLOCATION GENE"/>
    <property type="match status" value="1"/>
</dbReference>
<dbReference type="InterPro" id="IPR036054">
    <property type="entry name" value="BTG-like_sf"/>
</dbReference>
<evidence type="ECO:0000313" key="4">
    <source>
        <dbReference type="Proteomes" id="UP000009022"/>
    </source>
</evidence>
<accession>B3SDQ0</accession>
<comment type="similarity">
    <text evidence="1">Belongs to the BTG family.</text>
</comment>
<evidence type="ECO:0000313" key="3">
    <source>
        <dbReference type="EMBL" id="EDV19142.1"/>
    </source>
</evidence>
<gene>
    <name evidence="3" type="ORF">TRIADDRAFT_17411</name>
</gene>
<dbReference type="HOGENOM" id="CLU_079660_4_2_1"/>
<dbReference type="SUPFAM" id="SSF160696">
    <property type="entry name" value="BTG domain-like"/>
    <property type="match status" value="1"/>
</dbReference>
<protein>
    <recommendedName>
        <fullName evidence="2">Anti-proliferative protein domain-containing protein</fullName>
    </recommendedName>
</protein>
<dbReference type="PhylomeDB" id="B3SDQ0"/>
<feature type="non-terminal residue" evidence="3">
    <location>
        <position position="96"/>
    </location>
</feature>
<dbReference type="STRING" id="10228.B3SDQ0"/>
<keyword evidence="4" id="KW-1185">Reference proteome</keyword>
<dbReference type="Pfam" id="PF07742">
    <property type="entry name" value="BTG"/>
    <property type="match status" value="1"/>
</dbReference>
<dbReference type="Proteomes" id="UP000009022">
    <property type="component" value="Unassembled WGS sequence"/>
</dbReference>
<dbReference type="InterPro" id="IPR002087">
    <property type="entry name" value="Anti_prolifrtn"/>
</dbReference>
<dbReference type="Gene3D" id="3.90.640.90">
    <property type="entry name" value="Anti-proliferative protein, N-terminal domain"/>
    <property type="match status" value="1"/>
</dbReference>
<dbReference type="PANTHER" id="PTHR22978:SF22">
    <property type="entry name" value="BTG FAMILY PROTEIN"/>
    <property type="match status" value="1"/>
</dbReference>
<name>B3SDQ0_TRIAD</name>
<proteinExistence type="inferred from homology"/>
<dbReference type="EMBL" id="DS985284">
    <property type="protein sequence ID" value="EDV19142.1"/>
    <property type="molecule type" value="Genomic_DNA"/>
</dbReference>
<dbReference type="OMA" id="NSYHVIY"/>
<dbReference type="FunCoup" id="B3SDQ0">
    <property type="interactions" value="343"/>
</dbReference>
<evidence type="ECO:0000259" key="2">
    <source>
        <dbReference type="SMART" id="SM00099"/>
    </source>
</evidence>
<dbReference type="SMART" id="SM00099">
    <property type="entry name" value="btg1"/>
    <property type="match status" value="1"/>
</dbReference>
<organism evidence="3 4">
    <name type="scientific">Trichoplax adhaerens</name>
    <name type="common">Trichoplax reptans</name>
    <dbReference type="NCBI Taxonomy" id="10228"/>
    <lineage>
        <taxon>Eukaryota</taxon>
        <taxon>Metazoa</taxon>
        <taxon>Placozoa</taxon>
        <taxon>Uniplacotomia</taxon>
        <taxon>Trichoplacea</taxon>
        <taxon>Trichoplacidae</taxon>
        <taxon>Trichoplax</taxon>
    </lineage>
</organism>
<dbReference type="InParanoid" id="B3SDQ0"/>
<feature type="non-terminal residue" evidence="3">
    <location>
        <position position="1"/>
    </location>
</feature>
<dbReference type="PRINTS" id="PR00310">
    <property type="entry name" value="ANTIPRLFBTG1"/>
</dbReference>
<dbReference type="eggNOG" id="KOG4006">
    <property type="taxonomic scope" value="Eukaryota"/>
</dbReference>
<evidence type="ECO:0000256" key="1">
    <source>
        <dbReference type="ARBA" id="ARBA00007989"/>
    </source>
</evidence>
<dbReference type="RefSeq" id="XP_002118375.1">
    <property type="nucleotide sequence ID" value="XM_002118339.1"/>
</dbReference>
<sequence>LDQFASELELAVTAKFDGHWYPQQPSKGSAYRCIVINGKLHPLLEQAAKKVGVSSQIIAKHFPNKLYLWIDPNEVSYRINDQRAIKTLYSAPNTNG</sequence>
<dbReference type="KEGG" id="tad:TRIADDRAFT_17411"/>